<reference evidence="2" key="1">
    <citation type="journal article" date="2021" name="PeerJ">
        <title>Extensive microbial diversity within the chicken gut microbiome revealed by metagenomics and culture.</title>
        <authorList>
            <person name="Gilroy R."/>
            <person name="Ravi A."/>
            <person name="Getino M."/>
            <person name="Pursley I."/>
            <person name="Horton D.L."/>
            <person name="Alikhan N.F."/>
            <person name="Baker D."/>
            <person name="Gharbi K."/>
            <person name="Hall N."/>
            <person name="Watson M."/>
            <person name="Adriaenssens E.M."/>
            <person name="Foster-Nyarko E."/>
            <person name="Jarju S."/>
            <person name="Secka A."/>
            <person name="Antonio M."/>
            <person name="Oren A."/>
            <person name="Chaudhuri R.R."/>
            <person name="La Ragione R."/>
            <person name="Hildebrand F."/>
            <person name="Pallen M.J."/>
        </authorList>
    </citation>
    <scope>NUCLEOTIDE SEQUENCE</scope>
    <source>
        <strain evidence="2">5032</strain>
    </source>
</reference>
<dbReference type="Proteomes" id="UP000823821">
    <property type="component" value="Unassembled WGS sequence"/>
</dbReference>
<dbReference type="GO" id="GO:0050920">
    <property type="term" value="P:regulation of chemotaxis"/>
    <property type="evidence" value="ECO:0007669"/>
    <property type="project" value="InterPro"/>
</dbReference>
<protein>
    <submittedName>
        <fullName evidence="2">Protein phosphatase CheZ</fullName>
    </submittedName>
</protein>
<reference evidence="2" key="2">
    <citation type="submission" date="2021-04" db="EMBL/GenBank/DDBJ databases">
        <authorList>
            <person name="Gilroy R."/>
        </authorList>
    </citation>
    <scope>NUCLEOTIDE SEQUENCE</scope>
    <source>
        <strain evidence="2">5032</strain>
    </source>
</reference>
<evidence type="ECO:0000256" key="1">
    <source>
        <dbReference type="SAM" id="MobiDB-lite"/>
    </source>
</evidence>
<dbReference type="Pfam" id="PF04344">
    <property type="entry name" value="CheZ"/>
    <property type="match status" value="1"/>
</dbReference>
<accession>A0A9D2HN89</accession>
<name>A0A9D2HN89_9BACT</name>
<feature type="compositionally biased region" description="Basic and acidic residues" evidence="1">
    <location>
        <begin position="179"/>
        <end position="188"/>
    </location>
</feature>
<dbReference type="SUPFAM" id="SSF75708">
    <property type="entry name" value="Chemotaxis phosphatase CheZ"/>
    <property type="match status" value="1"/>
</dbReference>
<dbReference type="GO" id="GO:0009288">
    <property type="term" value="C:bacterial-type flagellum"/>
    <property type="evidence" value="ECO:0007669"/>
    <property type="project" value="InterPro"/>
</dbReference>
<comment type="caution">
    <text evidence="2">The sequence shown here is derived from an EMBL/GenBank/DDBJ whole genome shotgun (WGS) entry which is preliminary data.</text>
</comment>
<proteinExistence type="predicted"/>
<dbReference type="AlphaFoldDB" id="A0A9D2HN89"/>
<evidence type="ECO:0000313" key="3">
    <source>
        <dbReference type="Proteomes" id="UP000823821"/>
    </source>
</evidence>
<dbReference type="GO" id="GO:0003824">
    <property type="term" value="F:catalytic activity"/>
    <property type="evidence" value="ECO:0007669"/>
    <property type="project" value="InterPro"/>
</dbReference>
<dbReference type="EMBL" id="DWZD01000051">
    <property type="protein sequence ID" value="HJA79826.1"/>
    <property type="molecule type" value="Genomic_DNA"/>
</dbReference>
<gene>
    <name evidence="2" type="ORF">H9784_09735</name>
</gene>
<evidence type="ECO:0000313" key="2">
    <source>
        <dbReference type="EMBL" id="HJA79826.1"/>
    </source>
</evidence>
<organism evidence="2 3">
    <name type="scientific">Candidatus Desulfovibrio intestinavium</name>
    <dbReference type="NCBI Taxonomy" id="2838534"/>
    <lineage>
        <taxon>Bacteria</taxon>
        <taxon>Pseudomonadati</taxon>
        <taxon>Thermodesulfobacteriota</taxon>
        <taxon>Desulfovibrionia</taxon>
        <taxon>Desulfovibrionales</taxon>
        <taxon>Desulfovibrionaceae</taxon>
        <taxon>Desulfovibrio</taxon>
    </lineage>
</organism>
<feature type="region of interest" description="Disordered" evidence="1">
    <location>
        <begin position="179"/>
        <end position="198"/>
    </location>
</feature>
<sequence>MSGAEHQSVYRQLNDDMREGLKRIYQQISEATSGQMLGCDEADHLFNEASDQLREVMEATEKATMSILEVVEKQLERQEESAEILAAVANGTATPGQVERLRAINNGLGDDLTTVLTTLSFQDITGQRIRKVVQALNRIEGTVVELYVSSGLFLDGAEKNPTKDAQELRDEVSRAVEDFRQSRTEHSQLKGPSSDGCSQNAIDDMLAQLGL</sequence>
<dbReference type="InterPro" id="IPR007439">
    <property type="entry name" value="Chemotax_Pase_CheZ"/>
</dbReference>
<dbReference type="Gene3D" id="1.10.287.500">
    <property type="entry name" value="Helix hairpin bin"/>
    <property type="match status" value="1"/>
</dbReference>